<dbReference type="RefSeq" id="WP_019441915.1">
    <property type="nucleotide sequence ID" value="NZ_ALOE01000023.1"/>
</dbReference>
<evidence type="ECO:0000259" key="1">
    <source>
        <dbReference type="PROSITE" id="PS50851"/>
    </source>
</evidence>
<keyword evidence="3" id="KW-1185">Reference proteome</keyword>
<dbReference type="InterPro" id="IPR036061">
    <property type="entry name" value="CheW-like_dom_sf"/>
</dbReference>
<name>A0A5J6WFM0_MORMI</name>
<evidence type="ECO:0000313" key="3">
    <source>
        <dbReference type="Proteomes" id="UP000327424"/>
    </source>
</evidence>
<gene>
    <name evidence="2" type="ORF">FR932_02005</name>
</gene>
<dbReference type="GO" id="GO:0006935">
    <property type="term" value="P:chemotaxis"/>
    <property type="evidence" value="ECO:0007669"/>
    <property type="project" value="InterPro"/>
</dbReference>
<dbReference type="PROSITE" id="PS50851">
    <property type="entry name" value="CHEW"/>
    <property type="match status" value="1"/>
</dbReference>
<dbReference type="KEGG" id="mmaa:FR932_02005"/>
<dbReference type="GO" id="GO:0007165">
    <property type="term" value="P:signal transduction"/>
    <property type="evidence" value="ECO:0007669"/>
    <property type="project" value="InterPro"/>
</dbReference>
<evidence type="ECO:0000313" key="2">
    <source>
        <dbReference type="EMBL" id="QFI36686.1"/>
    </source>
</evidence>
<dbReference type="SMART" id="SM00260">
    <property type="entry name" value="CheW"/>
    <property type="match status" value="1"/>
</dbReference>
<dbReference type="SUPFAM" id="SSF50341">
    <property type="entry name" value="CheW-like"/>
    <property type="match status" value="1"/>
</dbReference>
<feature type="domain" description="CheW-like" evidence="1">
    <location>
        <begin position="199"/>
        <end position="333"/>
    </location>
</feature>
<sequence>MDKKQIHSALDDYFASMLSVPVVEDTPKISLDTKHVETVFVDNTTDVDTPLQHQLQPVLNDVAVAAITEFKIPEPDGSGSISDLDQLLGSVVDIDLADMDLTVLDHQNSSLDSYSIIDTTVPADIAVDIVTNIDSAVDISADNLTDSLVESDTVEDSAVTDTSICLTEDKSNFDVQAEAVLEANEEPKLEWQNIELEERFQALFFEVAGVTFAVPLTELGGIHQADTVNSLFGKPDWYLGIMQHRKQKLSVVDTAQWVMPEQNMGEIDYKYQIQLSESNWVLGCEKLHGTETLNTMDIKWRSTPGSRPWLAGMVKSRMCVLLHVTEMIKLLDNGINIHGQ</sequence>
<protein>
    <submittedName>
        <fullName evidence="2">Chemotaxis protein CheW</fullName>
    </submittedName>
</protein>
<reference evidence="2 3" key="1">
    <citation type="submission" date="2019-09" db="EMBL/GenBank/DDBJ databases">
        <title>Hybrid Assembly of the complete Genome of the Deep-Sea Bacterium Moritella marina from long Nanopore and Illumina reads.</title>
        <authorList>
            <person name="Magin S."/>
            <person name="Georgoulis A."/>
            <person name="Papadimitriou K."/>
            <person name="Iliakis G."/>
            <person name="Vorgias C.E."/>
        </authorList>
    </citation>
    <scope>NUCLEOTIDE SEQUENCE [LARGE SCALE GENOMIC DNA]</scope>
    <source>
        <strain evidence="2 3">MP-1</strain>
    </source>
</reference>
<dbReference type="InterPro" id="IPR002545">
    <property type="entry name" value="CheW-lke_dom"/>
</dbReference>
<dbReference type="Pfam" id="PF01584">
    <property type="entry name" value="CheW"/>
    <property type="match status" value="1"/>
</dbReference>
<dbReference type="PIRSF" id="PIRSF020479">
    <property type="entry name" value="UCP020479_CheW"/>
    <property type="match status" value="1"/>
</dbReference>
<proteinExistence type="predicted"/>
<dbReference type="Proteomes" id="UP000327424">
    <property type="component" value="Chromosome"/>
</dbReference>
<accession>A0A5J6WFM0</accession>
<dbReference type="OrthoDB" id="5565759at2"/>
<dbReference type="InterPro" id="IPR014506">
    <property type="entry name" value="UCP020479_CheW"/>
</dbReference>
<dbReference type="EMBL" id="CP044399">
    <property type="protein sequence ID" value="QFI36686.1"/>
    <property type="molecule type" value="Genomic_DNA"/>
</dbReference>
<organism evidence="2 3">
    <name type="scientific">Moritella marina ATCC 15381</name>
    <dbReference type="NCBI Taxonomy" id="1202962"/>
    <lineage>
        <taxon>Bacteria</taxon>
        <taxon>Pseudomonadati</taxon>
        <taxon>Pseudomonadota</taxon>
        <taxon>Gammaproteobacteria</taxon>
        <taxon>Alteromonadales</taxon>
        <taxon>Moritellaceae</taxon>
        <taxon>Moritella</taxon>
    </lineage>
</organism>
<dbReference type="AlphaFoldDB" id="A0A5J6WFM0"/>